<dbReference type="PANTHER" id="PTHR22760:SF2">
    <property type="entry name" value="ALPHA-1,2-MANNOSYLTRANSFERASE ALG9"/>
    <property type="match status" value="1"/>
</dbReference>
<sequence>MKQIDATAVLLGLASALSVSYSIISDCDEVFNYWEPTHFIAFHKGMQTWEYSPQYALRSYAYLLPLAGLAKLLALIGFARPLIWFILRGVLAISCAIIQGSLISALGSAVSPLVARYALLAFICSPGHVLASSPLLPSSTFMQLSMLVWTLWLRNRCALAVGVAVFATVATNWPFAALLFVPFMLDVFLAKGIVWSVVWGLLWGAHVTAPVVLVDYVFYGRWLASPLNIAMYNTGIGAGESAAGRSVLYGVESWHYYATNLLLNFHVWVPLAALGAVVMAVRCCSRQKKEKGMTGVAAPSARRFTFVVLSPLLIWLAVMFRLPHKEERFLFVIYPLISIAAACGCEAIHNAEGFFCGGAAKVPGKADQDIAASSSKPVAMSLLRLVLRGLRVGMWCGLLLGASLTVSRVAGLYVYYGRPVFRVWERTMAAVEKEESKSVSACTGADWHRYPSSFFLHERAELRFVRAGFKGLLPGVFNSTSSIPPGMNDDNREDPHKYVSISECDYLVDSTDQPLAANAPRPREKLMQLNGDAIAADQLAFESVSCYPILEAAMSRAPYRSFLIPPWSIETHEGRNTFVQMCVWKVVAGRTTD</sequence>
<feature type="transmembrane region" description="Helical" evidence="10">
    <location>
        <begin position="90"/>
        <end position="111"/>
    </location>
</feature>
<evidence type="ECO:0000256" key="9">
    <source>
        <dbReference type="ARBA" id="ARBA00023136"/>
    </source>
</evidence>
<dbReference type="Proteomes" id="UP000041254">
    <property type="component" value="Unassembled WGS sequence"/>
</dbReference>
<evidence type="ECO:0000256" key="3">
    <source>
        <dbReference type="ARBA" id="ARBA00007063"/>
    </source>
</evidence>
<feature type="transmembrane region" description="Helical" evidence="10">
    <location>
        <begin position="304"/>
        <end position="322"/>
    </location>
</feature>
<evidence type="ECO:0000256" key="7">
    <source>
        <dbReference type="ARBA" id="ARBA00022824"/>
    </source>
</evidence>
<keyword evidence="9 10" id="KW-0472">Membrane</keyword>
<feature type="signal peptide" evidence="11">
    <location>
        <begin position="1"/>
        <end position="16"/>
    </location>
</feature>
<name>A0A0G4EP45_VITBC</name>
<evidence type="ECO:0000313" key="12">
    <source>
        <dbReference type="EMBL" id="CEL98578.1"/>
    </source>
</evidence>
<dbReference type="GO" id="GO:0000026">
    <property type="term" value="F:alpha-1,2-mannosyltransferase activity"/>
    <property type="evidence" value="ECO:0007669"/>
    <property type="project" value="TreeGrafter"/>
</dbReference>
<feature type="transmembrane region" description="Helical" evidence="10">
    <location>
        <begin position="263"/>
        <end position="283"/>
    </location>
</feature>
<evidence type="ECO:0000256" key="2">
    <source>
        <dbReference type="ARBA" id="ARBA00004922"/>
    </source>
</evidence>
<evidence type="ECO:0000256" key="6">
    <source>
        <dbReference type="ARBA" id="ARBA00022692"/>
    </source>
</evidence>
<dbReference type="InterPro" id="IPR005599">
    <property type="entry name" value="GPI_mannosylTrfase"/>
</dbReference>
<comment type="pathway">
    <text evidence="2">Protein modification; protein glycosylation.</text>
</comment>
<comment type="similarity">
    <text evidence="3 10">Belongs to the glycosyltransferase 22 family.</text>
</comment>
<evidence type="ECO:0000256" key="8">
    <source>
        <dbReference type="ARBA" id="ARBA00022989"/>
    </source>
</evidence>
<feature type="transmembrane region" description="Helical" evidence="10">
    <location>
        <begin position="59"/>
        <end position="78"/>
    </location>
</feature>
<feature type="chain" id="PRO_5005187403" description="Mannosyltransferase" evidence="11">
    <location>
        <begin position="17"/>
        <end position="593"/>
    </location>
</feature>
<evidence type="ECO:0000256" key="4">
    <source>
        <dbReference type="ARBA" id="ARBA00022676"/>
    </source>
</evidence>
<evidence type="ECO:0000313" key="13">
    <source>
        <dbReference type="Proteomes" id="UP000041254"/>
    </source>
</evidence>
<evidence type="ECO:0000256" key="11">
    <source>
        <dbReference type="SAM" id="SignalP"/>
    </source>
</evidence>
<protein>
    <recommendedName>
        <fullName evidence="10">Mannosyltransferase</fullName>
        <ecNumber evidence="10">2.4.1.-</ecNumber>
    </recommendedName>
</protein>
<organism evidence="12 13">
    <name type="scientific">Vitrella brassicaformis (strain CCMP3155)</name>
    <dbReference type="NCBI Taxonomy" id="1169540"/>
    <lineage>
        <taxon>Eukaryota</taxon>
        <taxon>Sar</taxon>
        <taxon>Alveolata</taxon>
        <taxon>Colpodellida</taxon>
        <taxon>Vitrellaceae</taxon>
        <taxon>Vitrella</taxon>
    </lineage>
</organism>
<dbReference type="VEuPathDB" id="CryptoDB:Vbra_7964"/>
<feature type="transmembrane region" description="Helical" evidence="10">
    <location>
        <begin position="157"/>
        <end position="181"/>
    </location>
</feature>
<keyword evidence="8 10" id="KW-1133">Transmembrane helix</keyword>
<feature type="transmembrane region" description="Helical" evidence="10">
    <location>
        <begin position="117"/>
        <end position="136"/>
    </location>
</feature>
<dbReference type="EMBL" id="CDMY01000273">
    <property type="protein sequence ID" value="CEL98578.1"/>
    <property type="molecule type" value="Genomic_DNA"/>
</dbReference>
<dbReference type="Pfam" id="PF03901">
    <property type="entry name" value="Glyco_transf_22"/>
    <property type="match status" value="1"/>
</dbReference>
<dbReference type="STRING" id="1169540.A0A0G4EP45"/>
<keyword evidence="11" id="KW-0732">Signal</keyword>
<proteinExistence type="inferred from homology"/>
<comment type="subcellular location">
    <subcellularLocation>
        <location evidence="1 10">Endoplasmic reticulum membrane</location>
        <topology evidence="1 10">Multi-pass membrane protein</topology>
    </subcellularLocation>
</comment>
<dbReference type="OMA" id="PRDMHAK"/>
<feature type="transmembrane region" description="Helical" evidence="10">
    <location>
        <begin position="193"/>
        <end position="218"/>
    </location>
</feature>
<dbReference type="PANTHER" id="PTHR22760">
    <property type="entry name" value="GLYCOSYLTRANSFERASE"/>
    <property type="match status" value="1"/>
</dbReference>
<dbReference type="GO" id="GO:0006487">
    <property type="term" value="P:protein N-linked glycosylation"/>
    <property type="evidence" value="ECO:0007669"/>
    <property type="project" value="TreeGrafter"/>
</dbReference>
<gene>
    <name evidence="12" type="ORF">Vbra_7964</name>
</gene>
<dbReference type="AlphaFoldDB" id="A0A0G4EP45"/>
<dbReference type="EC" id="2.4.1.-" evidence="10"/>
<dbReference type="GO" id="GO:0005789">
    <property type="term" value="C:endoplasmic reticulum membrane"/>
    <property type="evidence" value="ECO:0007669"/>
    <property type="project" value="UniProtKB-SubCell"/>
</dbReference>
<keyword evidence="7 10" id="KW-0256">Endoplasmic reticulum</keyword>
<dbReference type="OrthoDB" id="413056at2759"/>
<feature type="transmembrane region" description="Helical" evidence="10">
    <location>
        <begin position="392"/>
        <end position="416"/>
    </location>
</feature>
<keyword evidence="5" id="KW-0808">Transferase</keyword>
<evidence type="ECO:0000256" key="10">
    <source>
        <dbReference type="RuleBase" id="RU363075"/>
    </source>
</evidence>
<dbReference type="UniPathway" id="UPA00378"/>
<keyword evidence="6 10" id="KW-0812">Transmembrane</keyword>
<reference evidence="12 13" key="1">
    <citation type="submission" date="2014-11" db="EMBL/GenBank/DDBJ databases">
        <authorList>
            <person name="Zhu J."/>
            <person name="Qi W."/>
            <person name="Song R."/>
        </authorList>
    </citation>
    <scope>NUCLEOTIDE SEQUENCE [LARGE SCALE GENOMIC DNA]</scope>
</reference>
<keyword evidence="13" id="KW-1185">Reference proteome</keyword>
<dbReference type="InParanoid" id="A0A0G4EP45"/>
<evidence type="ECO:0000256" key="1">
    <source>
        <dbReference type="ARBA" id="ARBA00004477"/>
    </source>
</evidence>
<keyword evidence="4 10" id="KW-0328">Glycosyltransferase</keyword>
<accession>A0A0G4EP45</accession>
<evidence type="ECO:0000256" key="5">
    <source>
        <dbReference type="ARBA" id="ARBA00022679"/>
    </source>
</evidence>